<dbReference type="EMBL" id="AYRZ02000003">
    <property type="protein sequence ID" value="PHT85378.1"/>
    <property type="molecule type" value="Genomic_DNA"/>
</dbReference>
<dbReference type="AlphaFoldDB" id="A0A2G2ZTR9"/>
<reference evidence="2 3" key="1">
    <citation type="journal article" date="2014" name="Nat. Genet.">
        <title>Genome sequence of the hot pepper provides insights into the evolution of pungency in Capsicum species.</title>
        <authorList>
            <person name="Kim S."/>
            <person name="Park M."/>
            <person name="Yeom S.I."/>
            <person name="Kim Y.M."/>
            <person name="Lee J.M."/>
            <person name="Lee H.A."/>
            <person name="Seo E."/>
            <person name="Choi J."/>
            <person name="Cheong K."/>
            <person name="Kim K.T."/>
            <person name="Jung K."/>
            <person name="Lee G.W."/>
            <person name="Oh S.K."/>
            <person name="Bae C."/>
            <person name="Kim S.B."/>
            <person name="Lee H.Y."/>
            <person name="Kim S.Y."/>
            <person name="Kim M.S."/>
            <person name="Kang B.C."/>
            <person name="Jo Y.D."/>
            <person name="Yang H.B."/>
            <person name="Jeong H.J."/>
            <person name="Kang W.H."/>
            <person name="Kwon J.K."/>
            <person name="Shin C."/>
            <person name="Lim J.Y."/>
            <person name="Park J.H."/>
            <person name="Huh J.H."/>
            <person name="Kim J.S."/>
            <person name="Kim B.D."/>
            <person name="Cohen O."/>
            <person name="Paran I."/>
            <person name="Suh M.C."/>
            <person name="Lee S.B."/>
            <person name="Kim Y.K."/>
            <person name="Shin Y."/>
            <person name="Noh S.J."/>
            <person name="Park J."/>
            <person name="Seo Y.S."/>
            <person name="Kwon S.Y."/>
            <person name="Kim H.A."/>
            <person name="Park J.M."/>
            <person name="Kim H.J."/>
            <person name="Choi S.B."/>
            <person name="Bosland P.W."/>
            <person name="Reeves G."/>
            <person name="Jo S.H."/>
            <person name="Lee B.W."/>
            <person name="Cho H.T."/>
            <person name="Choi H.S."/>
            <person name="Lee M.S."/>
            <person name="Yu Y."/>
            <person name="Do Choi Y."/>
            <person name="Park B.S."/>
            <person name="van Deynze A."/>
            <person name="Ashrafi H."/>
            <person name="Hill T."/>
            <person name="Kim W.T."/>
            <person name="Pai H.S."/>
            <person name="Ahn H.K."/>
            <person name="Yeam I."/>
            <person name="Giovannoni J.J."/>
            <person name="Rose J.K."/>
            <person name="Sorensen I."/>
            <person name="Lee S.J."/>
            <person name="Kim R.W."/>
            <person name="Choi I.Y."/>
            <person name="Choi B.S."/>
            <person name="Lim J.S."/>
            <person name="Lee Y.H."/>
            <person name="Choi D."/>
        </authorList>
    </citation>
    <scope>NUCLEOTIDE SEQUENCE [LARGE SCALE GENOMIC DNA]</scope>
    <source>
        <strain evidence="3">cv. CM334</strain>
    </source>
</reference>
<protein>
    <recommendedName>
        <fullName evidence="1">F-box domain-containing protein</fullName>
    </recommendedName>
</protein>
<dbReference type="OMA" id="ANGAINW"/>
<dbReference type="SUPFAM" id="SSF81383">
    <property type="entry name" value="F-box domain"/>
    <property type="match status" value="1"/>
</dbReference>
<dbReference type="Gramene" id="PHT85378">
    <property type="protein sequence ID" value="PHT85378"/>
    <property type="gene ID" value="T459_07484"/>
</dbReference>
<dbReference type="Proteomes" id="UP000222542">
    <property type="component" value="Unassembled WGS sequence"/>
</dbReference>
<sequence length="289" mass="33227">MEHSILKIPTLPLELIIEILSRIPVKSLLKFTCVLKSWLDLISSPDFIKSHLEVSANNKDNTHHRLMLCYCNDDNFKDWSLSSLLYEPDKAEESDSNYPIKNLKKSYHSMDSVNGLICLVNESDDLYLWNPSIRKYKKLPDSTINSTDVSHSVYGVGYDKFHDNYKVVGHTYYLGYLRDVDAQIYSLKSDSWRSISYLLNGVTINRPGRFVDGNLYWVNSNSTERNIIYIDLVYEKWEKMELPSFGEGDNDLWLGVLGSDLSVCIDNEGKHASVTMGNHIGKEIHIHIH</sequence>
<proteinExistence type="predicted"/>
<feature type="domain" description="F-box" evidence="1">
    <location>
        <begin position="5"/>
        <end position="51"/>
    </location>
</feature>
<dbReference type="PANTHER" id="PTHR31672">
    <property type="entry name" value="BNACNNG10540D PROTEIN"/>
    <property type="match status" value="1"/>
</dbReference>
<dbReference type="SMART" id="SM00256">
    <property type="entry name" value="FBOX"/>
    <property type="match status" value="1"/>
</dbReference>
<comment type="caution">
    <text evidence="2">The sequence shown here is derived from an EMBL/GenBank/DDBJ whole genome shotgun (WGS) entry which is preliminary data.</text>
</comment>
<name>A0A2G2ZTR9_CAPAN</name>
<gene>
    <name evidence="2" type="ORF">T459_07484</name>
</gene>
<dbReference type="InterPro" id="IPR050796">
    <property type="entry name" value="SCF_F-box_component"/>
</dbReference>
<dbReference type="Pfam" id="PF00646">
    <property type="entry name" value="F-box"/>
    <property type="match status" value="1"/>
</dbReference>
<dbReference type="InterPro" id="IPR036047">
    <property type="entry name" value="F-box-like_dom_sf"/>
</dbReference>
<accession>A0A2G2ZTR9</accession>
<evidence type="ECO:0000313" key="2">
    <source>
        <dbReference type="EMBL" id="PHT85378.1"/>
    </source>
</evidence>
<dbReference type="CDD" id="cd22157">
    <property type="entry name" value="F-box_AtFBW1-like"/>
    <property type="match status" value="1"/>
</dbReference>
<dbReference type="PROSITE" id="PS50181">
    <property type="entry name" value="FBOX"/>
    <property type="match status" value="1"/>
</dbReference>
<organism evidence="2 3">
    <name type="scientific">Capsicum annuum</name>
    <name type="common">Capsicum pepper</name>
    <dbReference type="NCBI Taxonomy" id="4072"/>
    <lineage>
        <taxon>Eukaryota</taxon>
        <taxon>Viridiplantae</taxon>
        <taxon>Streptophyta</taxon>
        <taxon>Embryophyta</taxon>
        <taxon>Tracheophyta</taxon>
        <taxon>Spermatophyta</taxon>
        <taxon>Magnoliopsida</taxon>
        <taxon>eudicotyledons</taxon>
        <taxon>Gunneridae</taxon>
        <taxon>Pentapetalae</taxon>
        <taxon>asterids</taxon>
        <taxon>lamiids</taxon>
        <taxon>Solanales</taxon>
        <taxon>Solanaceae</taxon>
        <taxon>Solanoideae</taxon>
        <taxon>Capsiceae</taxon>
        <taxon>Capsicum</taxon>
    </lineage>
</organism>
<dbReference type="Pfam" id="PF08268">
    <property type="entry name" value="FBA_3"/>
    <property type="match status" value="1"/>
</dbReference>
<dbReference type="STRING" id="4072.A0A2G2ZTR9"/>
<dbReference type="NCBIfam" id="TIGR01640">
    <property type="entry name" value="F_box_assoc_1"/>
    <property type="match status" value="1"/>
</dbReference>
<evidence type="ECO:0000259" key="1">
    <source>
        <dbReference type="PROSITE" id="PS50181"/>
    </source>
</evidence>
<dbReference type="Gene3D" id="1.20.1280.50">
    <property type="match status" value="1"/>
</dbReference>
<evidence type="ECO:0000313" key="3">
    <source>
        <dbReference type="Proteomes" id="UP000222542"/>
    </source>
</evidence>
<reference evidence="2 3" key="2">
    <citation type="journal article" date="2017" name="Genome Biol.">
        <title>New reference genome sequences of hot pepper reveal the massive evolution of plant disease-resistance genes by retroduplication.</title>
        <authorList>
            <person name="Kim S."/>
            <person name="Park J."/>
            <person name="Yeom S.I."/>
            <person name="Kim Y.M."/>
            <person name="Seo E."/>
            <person name="Kim K.T."/>
            <person name="Kim M.S."/>
            <person name="Lee J.M."/>
            <person name="Cheong K."/>
            <person name="Shin H.S."/>
            <person name="Kim S.B."/>
            <person name="Han K."/>
            <person name="Lee J."/>
            <person name="Park M."/>
            <person name="Lee H.A."/>
            <person name="Lee H.Y."/>
            <person name="Lee Y."/>
            <person name="Oh S."/>
            <person name="Lee J.H."/>
            <person name="Choi E."/>
            <person name="Choi E."/>
            <person name="Lee S.E."/>
            <person name="Jeon J."/>
            <person name="Kim H."/>
            <person name="Choi G."/>
            <person name="Song H."/>
            <person name="Lee J."/>
            <person name="Lee S.C."/>
            <person name="Kwon J.K."/>
            <person name="Lee H.Y."/>
            <person name="Koo N."/>
            <person name="Hong Y."/>
            <person name="Kim R.W."/>
            <person name="Kang W.H."/>
            <person name="Huh J.H."/>
            <person name="Kang B.C."/>
            <person name="Yang T.J."/>
            <person name="Lee Y.H."/>
            <person name="Bennetzen J.L."/>
            <person name="Choi D."/>
        </authorList>
    </citation>
    <scope>NUCLEOTIDE SEQUENCE [LARGE SCALE GENOMIC DNA]</scope>
    <source>
        <strain evidence="3">cv. CM334</strain>
    </source>
</reference>
<keyword evidence="3" id="KW-1185">Reference proteome</keyword>
<dbReference type="InterPro" id="IPR001810">
    <property type="entry name" value="F-box_dom"/>
</dbReference>
<dbReference type="InterPro" id="IPR017451">
    <property type="entry name" value="F-box-assoc_interact_dom"/>
</dbReference>
<dbReference type="PANTHER" id="PTHR31672:SF13">
    <property type="entry name" value="F-BOX PROTEIN CPR30-LIKE"/>
    <property type="match status" value="1"/>
</dbReference>
<dbReference type="InterPro" id="IPR013187">
    <property type="entry name" value="F-box-assoc_dom_typ3"/>
</dbReference>